<dbReference type="Proteomes" id="UP001410795">
    <property type="component" value="Unassembled WGS sequence"/>
</dbReference>
<dbReference type="PANTHER" id="PTHR47506:SF3">
    <property type="entry name" value="HTH-TYPE TRANSCRIPTIONAL REGULATOR LMRA"/>
    <property type="match status" value="1"/>
</dbReference>
<evidence type="ECO:0000256" key="1">
    <source>
        <dbReference type="ARBA" id="ARBA00023015"/>
    </source>
</evidence>
<keyword evidence="2 4" id="KW-0238">DNA-binding</keyword>
<comment type="caution">
    <text evidence="6">The sequence shown here is derived from an EMBL/GenBank/DDBJ whole genome shotgun (WGS) entry which is preliminary data.</text>
</comment>
<feature type="DNA-binding region" description="H-T-H motif" evidence="4">
    <location>
        <begin position="36"/>
        <end position="55"/>
    </location>
</feature>
<evidence type="ECO:0000256" key="3">
    <source>
        <dbReference type="ARBA" id="ARBA00023163"/>
    </source>
</evidence>
<dbReference type="PROSITE" id="PS50977">
    <property type="entry name" value="HTH_TETR_2"/>
    <property type="match status" value="1"/>
</dbReference>
<dbReference type="InterPro" id="IPR009057">
    <property type="entry name" value="Homeodomain-like_sf"/>
</dbReference>
<dbReference type="EMBL" id="BAAAYV010000010">
    <property type="protein sequence ID" value="GAA3660520.1"/>
    <property type="molecule type" value="Genomic_DNA"/>
</dbReference>
<dbReference type="InterPro" id="IPR001647">
    <property type="entry name" value="HTH_TetR"/>
</dbReference>
<dbReference type="Pfam" id="PF21993">
    <property type="entry name" value="TetR_C_13_2"/>
    <property type="match status" value="1"/>
</dbReference>
<evidence type="ECO:0000259" key="5">
    <source>
        <dbReference type="PROSITE" id="PS50977"/>
    </source>
</evidence>
<feature type="domain" description="HTH tetR-type" evidence="5">
    <location>
        <begin position="13"/>
        <end position="73"/>
    </location>
</feature>
<dbReference type="Gene3D" id="1.10.357.10">
    <property type="entry name" value="Tetracycline Repressor, domain 2"/>
    <property type="match status" value="1"/>
</dbReference>
<dbReference type="PRINTS" id="PR00455">
    <property type="entry name" value="HTHTETR"/>
</dbReference>
<keyword evidence="3" id="KW-0804">Transcription</keyword>
<dbReference type="PANTHER" id="PTHR47506">
    <property type="entry name" value="TRANSCRIPTIONAL REGULATORY PROTEIN"/>
    <property type="match status" value="1"/>
</dbReference>
<dbReference type="SUPFAM" id="SSF48498">
    <property type="entry name" value="Tetracyclin repressor-like, C-terminal domain"/>
    <property type="match status" value="1"/>
</dbReference>
<keyword evidence="1" id="KW-0805">Transcription regulation</keyword>
<reference evidence="7" key="1">
    <citation type="journal article" date="2019" name="Int. J. Syst. Evol. Microbiol.">
        <title>The Global Catalogue of Microorganisms (GCM) 10K type strain sequencing project: providing services to taxonomists for standard genome sequencing and annotation.</title>
        <authorList>
            <consortium name="The Broad Institute Genomics Platform"/>
            <consortium name="The Broad Institute Genome Sequencing Center for Infectious Disease"/>
            <person name="Wu L."/>
            <person name="Ma J."/>
        </authorList>
    </citation>
    <scope>NUCLEOTIDE SEQUENCE [LARGE SCALE GENOMIC DNA]</scope>
    <source>
        <strain evidence="7">JCM 16546</strain>
    </source>
</reference>
<sequence length="193" mass="20100">MLGGMTTDTSVPPGAREAVLRAAQDLYAENGVAATTPRQVLARSGIGQGSLYHHFPSKRELAVAAVARTVAQTLASAAGDLEAEGAADERLEAYLSRPRDAVAGCRVGRLTADPFVMADDELRGQVAGYFSSLIDLVAAAFREQGSSGEQARDRAIAAVAVLQGGYVLSRALGDPSTMQSAVRGFLALLGPRR</sequence>
<protein>
    <submittedName>
        <fullName evidence="6">TetR/AcrR family transcriptional regulator</fullName>
    </submittedName>
</protein>
<organism evidence="6 7">
    <name type="scientific">Microbacterium marinilacus</name>
    <dbReference type="NCBI Taxonomy" id="415209"/>
    <lineage>
        <taxon>Bacteria</taxon>
        <taxon>Bacillati</taxon>
        <taxon>Actinomycetota</taxon>
        <taxon>Actinomycetes</taxon>
        <taxon>Micrococcales</taxon>
        <taxon>Microbacteriaceae</taxon>
        <taxon>Microbacterium</taxon>
    </lineage>
</organism>
<dbReference type="InterPro" id="IPR054156">
    <property type="entry name" value="YxaF_TetR_C"/>
</dbReference>
<dbReference type="InterPro" id="IPR036271">
    <property type="entry name" value="Tet_transcr_reg_TetR-rel_C_sf"/>
</dbReference>
<name>A0ABP7BHA5_9MICO</name>
<evidence type="ECO:0000313" key="6">
    <source>
        <dbReference type="EMBL" id="GAA3660520.1"/>
    </source>
</evidence>
<evidence type="ECO:0000256" key="2">
    <source>
        <dbReference type="ARBA" id="ARBA00023125"/>
    </source>
</evidence>
<dbReference type="Pfam" id="PF00440">
    <property type="entry name" value="TetR_N"/>
    <property type="match status" value="1"/>
</dbReference>
<accession>A0ABP7BHA5</accession>
<evidence type="ECO:0000256" key="4">
    <source>
        <dbReference type="PROSITE-ProRule" id="PRU00335"/>
    </source>
</evidence>
<gene>
    <name evidence="6" type="ORF">GCM10022202_21810</name>
</gene>
<evidence type="ECO:0000313" key="7">
    <source>
        <dbReference type="Proteomes" id="UP001410795"/>
    </source>
</evidence>
<proteinExistence type="predicted"/>
<dbReference type="SUPFAM" id="SSF46689">
    <property type="entry name" value="Homeodomain-like"/>
    <property type="match status" value="1"/>
</dbReference>
<keyword evidence="7" id="KW-1185">Reference proteome</keyword>